<organism evidence="1">
    <name type="scientific">Drosophila melanogaster</name>
    <name type="common">Fruit fly</name>
    <dbReference type="NCBI Taxonomy" id="7227"/>
    <lineage>
        <taxon>Eukaryota</taxon>
        <taxon>Metazoa</taxon>
        <taxon>Ecdysozoa</taxon>
        <taxon>Arthropoda</taxon>
        <taxon>Hexapoda</taxon>
        <taxon>Insecta</taxon>
        <taxon>Pterygota</taxon>
        <taxon>Neoptera</taxon>
        <taxon>Endopterygota</taxon>
        <taxon>Diptera</taxon>
        <taxon>Brachycera</taxon>
        <taxon>Muscomorpha</taxon>
        <taxon>Ephydroidea</taxon>
        <taxon>Drosophilidae</taxon>
        <taxon>Drosophila</taxon>
        <taxon>Sophophora</taxon>
    </lineage>
</organism>
<protein>
    <submittedName>
        <fullName evidence="1">Drosophila melanogaster acetylcholinesterase (AChE)</fullName>
    </submittedName>
</protein>
<sequence>MQAALHFIYSLENWQIRESESFKHQT</sequence>
<proteinExistence type="evidence at transcript level"/>
<dbReference type="EMBL" id="X05893">
    <property type="protein sequence ID" value="CAA29323.1"/>
    <property type="molecule type" value="mRNA"/>
</dbReference>
<name>A2NUE9_DROME</name>
<accession>A2NUE9</accession>
<evidence type="ECO:0000313" key="1">
    <source>
        <dbReference type="EMBL" id="CAA29323.1"/>
    </source>
</evidence>
<dbReference type="AlphaFoldDB" id="A2NUE9"/>
<reference evidence="1" key="1">
    <citation type="journal article" date="1986" name="EMBO J.">
        <title>The Ace locus of Drosophila melanogaster: structural gene for acetylcholinesterase with an unusual 5' leader.</title>
        <authorList>
            <person name="Hall L.M.C."/>
            <person name="Spierer P."/>
        </authorList>
    </citation>
    <scope>NUCLEOTIDE SEQUENCE</scope>
</reference>